<evidence type="ECO:0000259" key="1">
    <source>
        <dbReference type="Pfam" id="PF07992"/>
    </source>
</evidence>
<dbReference type="AlphaFoldDB" id="X0YUE4"/>
<sequence length="187" mass="19769">QGFKSVFVATGAQTGKAINIDGIDFEGVVDSLAFLRDRALGKGMNCTGKRIVVLGGGNGAVDAARSAVRLGAKQVTILYRRTREEMPAYEEEIEEAINEGVELVTLSVPGRILGADGVVAGIEFLKAELGKAELDGRRRPVPIEGSESTIECDMVIPAIGQVPSTEVVNRCEGLKVTDAGKVNVDRV</sequence>
<dbReference type="PRINTS" id="PR00469">
    <property type="entry name" value="PNDRDTASEII"/>
</dbReference>
<comment type="caution">
    <text evidence="2">The sequence shown here is derived from an EMBL/GenBank/DDBJ whole genome shotgun (WGS) entry which is preliminary data.</text>
</comment>
<feature type="non-terminal residue" evidence="2">
    <location>
        <position position="1"/>
    </location>
</feature>
<dbReference type="InterPro" id="IPR023753">
    <property type="entry name" value="FAD/NAD-binding_dom"/>
</dbReference>
<dbReference type="GO" id="GO:0016491">
    <property type="term" value="F:oxidoreductase activity"/>
    <property type="evidence" value="ECO:0007669"/>
    <property type="project" value="InterPro"/>
</dbReference>
<feature type="domain" description="FAD/NAD(P)-binding" evidence="1">
    <location>
        <begin position="3"/>
        <end position="186"/>
    </location>
</feature>
<feature type="non-terminal residue" evidence="2">
    <location>
        <position position="187"/>
    </location>
</feature>
<reference evidence="2" key="1">
    <citation type="journal article" date="2014" name="Front. Microbiol.">
        <title>High frequency of phylogenetically diverse reductive dehalogenase-homologous genes in deep subseafloor sedimentary metagenomes.</title>
        <authorList>
            <person name="Kawai M."/>
            <person name="Futagami T."/>
            <person name="Toyoda A."/>
            <person name="Takaki Y."/>
            <person name="Nishi S."/>
            <person name="Hori S."/>
            <person name="Arai W."/>
            <person name="Tsubouchi T."/>
            <person name="Morono Y."/>
            <person name="Uchiyama I."/>
            <person name="Ito T."/>
            <person name="Fujiyama A."/>
            <person name="Inagaki F."/>
            <person name="Takami H."/>
        </authorList>
    </citation>
    <scope>NUCLEOTIDE SEQUENCE</scope>
    <source>
        <strain evidence="2">Expedition CK06-06</strain>
    </source>
</reference>
<proteinExistence type="predicted"/>
<gene>
    <name evidence="2" type="ORF">S01H1_82780</name>
</gene>
<dbReference type="EMBL" id="BARS01056154">
    <property type="protein sequence ID" value="GAG51938.1"/>
    <property type="molecule type" value="Genomic_DNA"/>
</dbReference>
<accession>X0YUE4</accession>
<name>X0YUE4_9ZZZZ</name>
<protein>
    <recommendedName>
        <fullName evidence="1">FAD/NAD(P)-binding domain-containing protein</fullName>
    </recommendedName>
</protein>
<organism evidence="2">
    <name type="scientific">marine sediment metagenome</name>
    <dbReference type="NCBI Taxonomy" id="412755"/>
    <lineage>
        <taxon>unclassified sequences</taxon>
        <taxon>metagenomes</taxon>
        <taxon>ecological metagenomes</taxon>
    </lineage>
</organism>
<dbReference type="PANTHER" id="PTHR42783">
    <property type="entry name" value="GLUTAMATE SYNTHASE [NADPH] SMALL CHAIN"/>
    <property type="match status" value="1"/>
</dbReference>
<dbReference type="Gene3D" id="3.50.50.60">
    <property type="entry name" value="FAD/NAD(P)-binding domain"/>
    <property type="match status" value="1"/>
</dbReference>
<dbReference type="Pfam" id="PF07992">
    <property type="entry name" value="Pyr_redox_2"/>
    <property type="match status" value="1"/>
</dbReference>
<dbReference type="InterPro" id="IPR036188">
    <property type="entry name" value="FAD/NAD-bd_sf"/>
</dbReference>
<dbReference type="PANTHER" id="PTHR42783:SF3">
    <property type="entry name" value="GLUTAMATE SYNTHASE [NADPH] SMALL CHAIN-RELATED"/>
    <property type="match status" value="1"/>
</dbReference>
<evidence type="ECO:0000313" key="2">
    <source>
        <dbReference type="EMBL" id="GAG51938.1"/>
    </source>
</evidence>
<dbReference type="PRINTS" id="PR00368">
    <property type="entry name" value="FADPNR"/>
</dbReference>
<dbReference type="SUPFAM" id="SSF51905">
    <property type="entry name" value="FAD/NAD(P)-binding domain"/>
    <property type="match status" value="1"/>
</dbReference>